<dbReference type="PROSITE" id="PS50109">
    <property type="entry name" value="HIS_KIN"/>
    <property type="match status" value="1"/>
</dbReference>
<evidence type="ECO:0000256" key="1">
    <source>
        <dbReference type="ARBA" id="ARBA00000085"/>
    </source>
</evidence>
<gene>
    <name evidence="9" type="ORF">CCE01nite_21180</name>
</gene>
<feature type="domain" description="Histidine kinase" evidence="8">
    <location>
        <begin position="315"/>
        <end position="405"/>
    </location>
</feature>
<dbReference type="PANTHER" id="PTHR24421:SF10">
    <property type="entry name" value="NITRATE_NITRITE SENSOR PROTEIN NARQ"/>
    <property type="match status" value="1"/>
</dbReference>
<dbReference type="SMART" id="SM00387">
    <property type="entry name" value="HATPase_c"/>
    <property type="match status" value="1"/>
</dbReference>
<evidence type="ECO:0000256" key="5">
    <source>
        <dbReference type="ARBA" id="ARBA00023012"/>
    </source>
</evidence>
<accession>A0A4Y3KUQ7</accession>
<dbReference type="InterPro" id="IPR036890">
    <property type="entry name" value="HATPase_C_sf"/>
</dbReference>
<keyword evidence="10" id="KW-1185">Reference proteome</keyword>
<name>A0A4Y3KUQ7_9CELL</name>
<evidence type="ECO:0000256" key="6">
    <source>
        <dbReference type="SAM" id="MobiDB-lite"/>
    </source>
</evidence>
<evidence type="ECO:0000313" key="9">
    <source>
        <dbReference type="EMBL" id="GEA88169.1"/>
    </source>
</evidence>
<organism evidence="9 10">
    <name type="scientific">Cellulomonas cellasea</name>
    <dbReference type="NCBI Taxonomy" id="43670"/>
    <lineage>
        <taxon>Bacteria</taxon>
        <taxon>Bacillati</taxon>
        <taxon>Actinomycetota</taxon>
        <taxon>Actinomycetes</taxon>
        <taxon>Micrococcales</taxon>
        <taxon>Cellulomonadaceae</taxon>
        <taxon>Cellulomonas</taxon>
    </lineage>
</organism>
<keyword evidence="4" id="KW-0418">Kinase</keyword>
<dbReference type="InterPro" id="IPR050482">
    <property type="entry name" value="Sensor_HK_TwoCompSys"/>
</dbReference>
<dbReference type="Proteomes" id="UP000317046">
    <property type="component" value="Unassembled WGS sequence"/>
</dbReference>
<dbReference type="PANTHER" id="PTHR24421">
    <property type="entry name" value="NITRATE/NITRITE SENSOR PROTEIN NARX-RELATED"/>
    <property type="match status" value="1"/>
</dbReference>
<feature type="transmembrane region" description="Helical" evidence="7">
    <location>
        <begin position="107"/>
        <end position="128"/>
    </location>
</feature>
<dbReference type="Gene3D" id="3.30.565.10">
    <property type="entry name" value="Histidine kinase-like ATPase, C-terminal domain"/>
    <property type="match status" value="1"/>
</dbReference>
<dbReference type="Pfam" id="PF02518">
    <property type="entry name" value="HATPase_c"/>
    <property type="match status" value="1"/>
</dbReference>
<keyword evidence="3" id="KW-0808">Transferase</keyword>
<dbReference type="GO" id="GO:0000160">
    <property type="term" value="P:phosphorelay signal transduction system"/>
    <property type="evidence" value="ECO:0007669"/>
    <property type="project" value="UniProtKB-KW"/>
</dbReference>
<evidence type="ECO:0000256" key="2">
    <source>
        <dbReference type="ARBA" id="ARBA00012438"/>
    </source>
</evidence>
<dbReference type="AlphaFoldDB" id="A0A4Y3KUQ7"/>
<dbReference type="SUPFAM" id="SSF55874">
    <property type="entry name" value="ATPase domain of HSP90 chaperone/DNA topoisomerase II/histidine kinase"/>
    <property type="match status" value="1"/>
</dbReference>
<keyword evidence="7" id="KW-0812">Transmembrane</keyword>
<evidence type="ECO:0000256" key="7">
    <source>
        <dbReference type="SAM" id="Phobius"/>
    </source>
</evidence>
<feature type="transmembrane region" description="Helical" evidence="7">
    <location>
        <begin position="42"/>
        <end position="68"/>
    </location>
</feature>
<keyword evidence="7" id="KW-0472">Membrane</keyword>
<evidence type="ECO:0000313" key="10">
    <source>
        <dbReference type="Proteomes" id="UP000317046"/>
    </source>
</evidence>
<proteinExistence type="predicted"/>
<dbReference type="InterPro" id="IPR003594">
    <property type="entry name" value="HATPase_dom"/>
</dbReference>
<dbReference type="EMBL" id="BJLR01000018">
    <property type="protein sequence ID" value="GEA88169.1"/>
    <property type="molecule type" value="Genomic_DNA"/>
</dbReference>
<dbReference type="RefSeq" id="WP_141372324.1">
    <property type="nucleotide sequence ID" value="NZ_BJLR01000018.1"/>
</dbReference>
<feature type="compositionally biased region" description="Low complexity" evidence="6">
    <location>
        <begin position="19"/>
        <end position="31"/>
    </location>
</feature>
<dbReference type="EC" id="2.7.13.3" evidence="2"/>
<feature type="region of interest" description="Disordered" evidence="6">
    <location>
        <begin position="1"/>
        <end position="31"/>
    </location>
</feature>
<comment type="caution">
    <text evidence="9">The sequence shown here is derived from an EMBL/GenBank/DDBJ whole genome shotgun (WGS) entry which is preliminary data.</text>
</comment>
<feature type="transmembrane region" description="Helical" evidence="7">
    <location>
        <begin position="74"/>
        <end position="95"/>
    </location>
</feature>
<evidence type="ECO:0000259" key="8">
    <source>
        <dbReference type="PROSITE" id="PS50109"/>
    </source>
</evidence>
<comment type="catalytic activity">
    <reaction evidence="1">
        <text>ATP + protein L-histidine = ADP + protein N-phospho-L-histidine.</text>
        <dbReference type="EC" id="2.7.13.3"/>
    </reaction>
</comment>
<keyword evidence="5" id="KW-0902">Two-component regulatory system</keyword>
<dbReference type="CDD" id="cd16917">
    <property type="entry name" value="HATPase_UhpB-NarQ-NarX-like"/>
    <property type="match status" value="1"/>
</dbReference>
<dbReference type="GO" id="GO:0004673">
    <property type="term" value="F:protein histidine kinase activity"/>
    <property type="evidence" value="ECO:0007669"/>
    <property type="project" value="UniProtKB-EC"/>
</dbReference>
<evidence type="ECO:0000256" key="4">
    <source>
        <dbReference type="ARBA" id="ARBA00022777"/>
    </source>
</evidence>
<protein>
    <recommendedName>
        <fullName evidence="2">histidine kinase</fullName>
        <ecNumber evidence="2">2.7.13.3</ecNumber>
    </recommendedName>
</protein>
<dbReference type="InterPro" id="IPR005467">
    <property type="entry name" value="His_kinase_dom"/>
</dbReference>
<feature type="transmembrane region" description="Helical" evidence="7">
    <location>
        <begin position="140"/>
        <end position="160"/>
    </location>
</feature>
<reference evidence="9" key="1">
    <citation type="submission" date="2019-06" db="EMBL/GenBank/DDBJ databases">
        <title>Whole genome shotgun sequence of Cellulomonas cellasea NBRC 3753.</title>
        <authorList>
            <person name="Hosoyama A."/>
            <person name="Uohara A."/>
            <person name="Ohji S."/>
            <person name="Ichikawa N."/>
        </authorList>
    </citation>
    <scope>NUCLEOTIDE SEQUENCE [LARGE SCALE GENOMIC DNA]</scope>
    <source>
        <strain evidence="9">NBRC 3753</strain>
    </source>
</reference>
<sequence>MTSTTGLRGPRGTGRGRPPRGSWPSRTAAAPATPAAADRRSLLLATSAVLSVFAVGAAVQTAYVLGAATGDGALWARITANFLAVAVMAVVLAALRVHRQRRRPRVLAGVAAAALVAGSARVAAQVALGVHSSAWDGVLVTELASGTACAVVAGLVGAAFTESQRRLRDEVHEAARARMQIEVALQALQHEEVRVRRAVAEGLHGSLQQRLVLAVARLDRVLDHLEHDRVTEADAELLRVLRADLEDVRVGDVREMSRMLYPEQLEVGMVPAVRTLLGRLPSSIATRLTVPDDVRRLDDPAAPVLTRAERLLAVRVVEEAVTNALRHGGAASLQVGVTLAGDRLAVSVVDDGAGFAADDPAADRRSPESGLARLRERLEIVGGSLDVGSAPGRGTRVEAHVPVRALGS</sequence>
<keyword evidence="7" id="KW-1133">Transmembrane helix</keyword>
<evidence type="ECO:0000256" key="3">
    <source>
        <dbReference type="ARBA" id="ARBA00022679"/>
    </source>
</evidence>